<dbReference type="PANTHER" id="PTHR43744:SF12">
    <property type="entry name" value="ABC TRANSPORTER PERMEASE PROTEIN MG189-RELATED"/>
    <property type="match status" value="1"/>
</dbReference>
<reference evidence="9 10" key="1">
    <citation type="submission" date="2022-06" db="EMBL/GenBank/DDBJ databases">
        <title>Mycolicibacterium sp. CAU 1645 isolated from seawater.</title>
        <authorList>
            <person name="Kim W."/>
        </authorList>
    </citation>
    <scope>NUCLEOTIDE SEQUENCE [LARGE SCALE GENOMIC DNA]</scope>
    <source>
        <strain evidence="9 10">CAU 1645</strain>
    </source>
</reference>
<evidence type="ECO:0000256" key="5">
    <source>
        <dbReference type="ARBA" id="ARBA00022989"/>
    </source>
</evidence>
<keyword evidence="3" id="KW-1003">Cell membrane</keyword>
<feature type="domain" description="ABC transmembrane type-1" evidence="8">
    <location>
        <begin position="62"/>
        <end position="252"/>
    </location>
</feature>
<protein>
    <submittedName>
        <fullName evidence="9">Carbohydrate ABC transporter permease</fullName>
    </submittedName>
</protein>
<keyword evidence="2 7" id="KW-0813">Transport</keyword>
<comment type="similarity">
    <text evidence="7">Belongs to the binding-protein-dependent transport system permease family.</text>
</comment>
<dbReference type="InterPro" id="IPR035906">
    <property type="entry name" value="MetI-like_sf"/>
</dbReference>
<evidence type="ECO:0000256" key="3">
    <source>
        <dbReference type="ARBA" id="ARBA00022475"/>
    </source>
</evidence>
<dbReference type="RefSeq" id="WP_255064646.1">
    <property type="nucleotide sequence ID" value="NZ_JANDBD010000017.1"/>
</dbReference>
<evidence type="ECO:0000259" key="8">
    <source>
        <dbReference type="PROSITE" id="PS50928"/>
    </source>
</evidence>
<feature type="transmembrane region" description="Helical" evidence="7">
    <location>
        <begin position="172"/>
        <end position="195"/>
    </location>
</feature>
<evidence type="ECO:0000256" key="4">
    <source>
        <dbReference type="ARBA" id="ARBA00022692"/>
    </source>
</evidence>
<dbReference type="Gene3D" id="1.10.3720.10">
    <property type="entry name" value="MetI-like"/>
    <property type="match status" value="1"/>
</dbReference>
<comment type="subcellular location">
    <subcellularLocation>
        <location evidence="1 7">Cell membrane</location>
        <topology evidence="1 7">Multi-pass membrane protein</topology>
    </subcellularLocation>
</comment>
<dbReference type="SUPFAM" id="SSF161098">
    <property type="entry name" value="MetI-like"/>
    <property type="match status" value="1"/>
</dbReference>
<keyword evidence="10" id="KW-1185">Reference proteome</keyword>
<evidence type="ECO:0000256" key="7">
    <source>
        <dbReference type="RuleBase" id="RU363032"/>
    </source>
</evidence>
<evidence type="ECO:0000313" key="9">
    <source>
        <dbReference type="EMBL" id="MCP9276560.1"/>
    </source>
</evidence>
<dbReference type="Pfam" id="PF00528">
    <property type="entry name" value="BPD_transp_1"/>
    <property type="match status" value="1"/>
</dbReference>
<keyword evidence="4 7" id="KW-0812">Transmembrane</keyword>
<dbReference type="InterPro" id="IPR000515">
    <property type="entry name" value="MetI-like"/>
</dbReference>
<name>A0ABT1MCG1_9MYCO</name>
<feature type="transmembrane region" description="Helical" evidence="7">
    <location>
        <begin position="133"/>
        <end position="151"/>
    </location>
</feature>
<dbReference type="PROSITE" id="PS50928">
    <property type="entry name" value="ABC_TM1"/>
    <property type="match status" value="1"/>
</dbReference>
<comment type="caution">
    <text evidence="9">The sequence shown here is derived from an EMBL/GenBank/DDBJ whole genome shotgun (WGS) entry which is preliminary data.</text>
</comment>
<gene>
    <name evidence="9" type="ORF">NM203_30680</name>
</gene>
<proteinExistence type="inferred from homology"/>
<dbReference type="PANTHER" id="PTHR43744">
    <property type="entry name" value="ABC TRANSPORTER PERMEASE PROTEIN MG189-RELATED-RELATED"/>
    <property type="match status" value="1"/>
</dbReference>
<evidence type="ECO:0000256" key="6">
    <source>
        <dbReference type="ARBA" id="ARBA00023136"/>
    </source>
</evidence>
<feature type="transmembrane region" description="Helical" evidence="7">
    <location>
        <begin position="231"/>
        <end position="252"/>
    </location>
</feature>
<accession>A0ABT1MCG1</accession>
<evidence type="ECO:0000256" key="2">
    <source>
        <dbReference type="ARBA" id="ARBA00022448"/>
    </source>
</evidence>
<sequence>MLRWLLVAVAVTASLFPFYWMMRTSLAPTDEIFFAGIDPLPSSLTLDNYVRAWNEAHLGRAMLNGGVVVLGILALQLFTCIPAAYAFAKLRFPARNLLYGLMLVALLVPTQARAVPMFLALSQLDLVNTLASLIVPFATSAFGLFLIRQYIVTIPDALLEAARMDGLGHLSILFKLIIPLARPAILTFVLFSVFAHWNDYLWPLLVARDPGLYTPPLALAVFQNAELGIDYGALTAAAAMITVPVLVLFLFVRRRFVAGLSGGELVG</sequence>
<dbReference type="Proteomes" id="UP001651690">
    <property type="component" value="Unassembled WGS sequence"/>
</dbReference>
<feature type="transmembrane region" description="Helical" evidence="7">
    <location>
        <begin position="97"/>
        <end position="121"/>
    </location>
</feature>
<keyword evidence="6 7" id="KW-0472">Membrane</keyword>
<evidence type="ECO:0000313" key="10">
    <source>
        <dbReference type="Proteomes" id="UP001651690"/>
    </source>
</evidence>
<keyword evidence="5 7" id="KW-1133">Transmembrane helix</keyword>
<feature type="transmembrane region" description="Helical" evidence="7">
    <location>
        <begin position="58"/>
        <end position="85"/>
    </location>
</feature>
<organism evidence="9 10">
    <name type="scientific">Mycolicibacterium arenosum</name>
    <dbReference type="NCBI Taxonomy" id="2952157"/>
    <lineage>
        <taxon>Bacteria</taxon>
        <taxon>Bacillati</taxon>
        <taxon>Actinomycetota</taxon>
        <taxon>Actinomycetes</taxon>
        <taxon>Mycobacteriales</taxon>
        <taxon>Mycobacteriaceae</taxon>
        <taxon>Mycolicibacterium</taxon>
    </lineage>
</organism>
<dbReference type="EMBL" id="JANDBD010000017">
    <property type="protein sequence ID" value="MCP9276560.1"/>
    <property type="molecule type" value="Genomic_DNA"/>
</dbReference>
<dbReference type="CDD" id="cd06261">
    <property type="entry name" value="TM_PBP2"/>
    <property type="match status" value="1"/>
</dbReference>
<evidence type="ECO:0000256" key="1">
    <source>
        <dbReference type="ARBA" id="ARBA00004651"/>
    </source>
</evidence>